<sequence length="211" mass="24024">MVTMPLDIWSSDDEPRLGVVLDEIWTLLEEGVTDRRHGFHTPVAATLPDSGGAALRTVVLRHVDREARCLRFHTDIRSKKVQDLKADPRISFLFYDRGAQTQIRVDAVATVSHKDEVTAAAWEKLTLDNRREYMAAEHPGEPSAWPTSGLPPELQERDPTLEESEKGYKEFAVVSASFSKLEWLYVCHEGHRRARFDWTAEGELDTTWLVP</sequence>
<organism evidence="3 4">
    <name type="scientific">Denitrobaculum tricleocarpae</name>
    <dbReference type="NCBI Taxonomy" id="2591009"/>
    <lineage>
        <taxon>Bacteria</taxon>
        <taxon>Pseudomonadati</taxon>
        <taxon>Pseudomonadota</taxon>
        <taxon>Alphaproteobacteria</taxon>
        <taxon>Rhodospirillales</taxon>
        <taxon>Rhodospirillaceae</taxon>
        <taxon>Denitrobaculum</taxon>
    </lineage>
</organism>
<feature type="domain" description="Pyridoxamine 5'-phosphate oxidase Alr4036 family FMN-binding" evidence="2">
    <location>
        <begin position="28"/>
        <end position="111"/>
    </location>
</feature>
<protein>
    <submittedName>
        <fullName evidence="3">Pyridoxamine 5'-phosphate oxidase</fullName>
    </submittedName>
</protein>
<dbReference type="GO" id="GO:0010181">
    <property type="term" value="F:FMN binding"/>
    <property type="evidence" value="ECO:0007669"/>
    <property type="project" value="InterPro"/>
</dbReference>
<dbReference type="Proteomes" id="UP000315252">
    <property type="component" value="Unassembled WGS sequence"/>
</dbReference>
<evidence type="ECO:0000256" key="1">
    <source>
        <dbReference type="SAM" id="MobiDB-lite"/>
    </source>
</evidence>
<reference evidence="3 4" key="1">
    <citation type="submission" date="2019-06" db="EMBL/GenBank/DDBJ databases">
        <title>Whole genome sequence for Rhodospirillaceae sp. R148.</title>
        <authorList>
            <person name="Wang G."/>
        </authorList>
    </citation>
    <scope>NUCLEOTIDE SEQUENCE [LARGE SCALE GENOMIC DNA]</scope>
    <source>
        <strain evidence="3 4">R148</strain>
    </source>
</reference>
<feature type="region of interest" description="Disordered" evidence="1">
    <location>
        <begin position="137"/>
        <end position="162"/>
    </location>
</feature>
<dbReference type="SUPFAM" id="SSF50475">
    <property type="entry name" value="FMN-binding split barrel"/>
    <property type="match status" value="1"/>
</dbReference>
<name>A0A545U218_9PROT</name>
<dbReference type="Pfam" id="PF12766">
    <property type="entry name" value="Pyridox_oxase_2"/>
    <property type="match status" value="1"/>
</dbReference>
<dbReference type="AlphaFoldDB" id="A0A545U218"/>
<dbReference type="OrthoDB" id="5120525at2"/>
<dbReference type="InterPro" id="IPR012349">
    <property type="entry name" value="Split_barrel_FMN-bd"/>
</dbReference>
<evidence type="ECO:0000313" key="3">
    <source>
        <dbReference type="EMBL" id="TQV83525.1"/>
    </source>
</evidence>
<keyword evidence="4" id="KW-1185">Reference proteome</keyword>
<dbReference type="InterPro" id="IPR024624">
    <property type="entry name" value="Pyridox_Oxase_Alr4036_FMN-bd"/>
</dbReference>
<gene>
    <name evidence="3" type="ORF">FKG95_02740</name>
</gene>
<dbReference type="Gene3D" id="2.30.110.10">
    <property type="entry name" value="Electron Transport, Fmn-binding Protein, Chain A"/>
    <property type="match status" value="1"/>
</dbReference>
<dbReference type="EMBL" id="VHSH01000001">
    <property type="protein sequence ID" value="TQV83525.1"/>
    <property type="molecule type" value="Genomic_DNA"/>
</dbReference>
<comment type="caution">
    <text evidence="3">The sequence shown here is derived from an EMBL/GenBank/DDBJ whole genome shotgun (WGS) entry which is preliminary data.</text>
</comment>
<evidence type="ECO:0000259" key="2">
    <source>
        <dbReference type="Pfam" id="PF12766"/>
    </source>
</evidence>
<evidence type="ECO:0000313" key="4">
    <source>
        <dbReference type="Proteomes" id="UP000315252"/>
    </source>
</evidence>
<accession>A0A545U218</accession>
<proteinExistence type="predicted"/>